<dbReference type="HAMAP" id="MF_00182">
    <property type="entry name" value="Formyl_trans"/>
    <property type="match status" value="1"/>
</dbReference>
<accession>C6LGY4</accession>
<dbReference type="InterPro" id="IPR036477">
    <property type="entry name" value="Formyl_transf_N_sf"/>
</dbReference>
<evidence type="ECO:0000259" key="10">
    <source>
        <dbReference type="Pfam" id="PF02911"/>
    </source>
</evidence>
<organism evidence="11 12">
    <name type="scientific">Marvinbryantia formatexigens DSM 14469</name>
    <dbReference type="NCBI Taxonomy" id="478749"/>
    <lineage>
        <taxon>Bacteria</taxon>
        <taxon>Bacillati</taxon>
        <taxon>Bacillota</taxon>
        <taxon>Clostridia</taxon>
        <taxon>Lachnospirales</taxon>
        <taxon>Lachnospiraceae</taxon>
        <taxon>Marvinbryantia</taxon>
    </lineage>
</organism>
<comment type="function">
    <text evidence="1 8">Attaches a formyl group to the free amino group of methionyl-tRNA(fMet). The formyl group appears to play a dual role in the initiator identity of N-formylmethionyl-tRNA by promoting its recognition by IF2 and preventing the misappropriation of this tRNA by the elongation apparatus.</text>
</comment>
<dbReference type="FunFam" id="3.40.50.12230:FF:000001">
    <property type="entry name" value="Methionyl-tRNA formyltransferase"/>
    <property type="match status" value="1"/>
</dbReference>
<evidence type="ECO:0000259" key="9">
    <source>
        <dbReference type="Pfam" id="PF00551"/>
    </source>
</evidence>
<evidence type="ECO:0000256" key="7">
    <source>
        <dbReference type="ARBA" id="ARBA00048558"/>
    </source>
</evidence>
<evidence type="ECO:0000313" key="11">
    <source>
        <dbReference type="EMBL" id="EET60043.1"/>
    </source>
</evidence>
<feature type="domain" description="Formyl transferase C-terminal" evidence="10">
    <location>
        <begin position="205"/>
        <end position="322"/>
    </location>
</feature>
<evidence type="ECO:0000256" key="1">
    <source>
        <dbReference type="ARBA" id="ARBA00002606"/>
    </source>
</evidence>
<evidence type="ECO:0000256" key="2">
    <source>
        <dbReference type="ARBA" id="ARBA00010699"/>
    </source>
</evidence>
<dbReference type="InterPro" id="IPR002376">
    <property type="entry name" value="Formyl_transf_N"/>
</dbReference>
<dbReference type="eggNOG" id="COG0223">
    <property type="taxonomic scope" value="Bacteria"/>
</dbReference>
<dbReference type="InterPro" id="IPR001555">
    <property type="entry name" value="GART_AS"/>
</dbReference>
<dbReference type="OrthoDB" id="9802815at2"/>
<evidence type="ECO:0000256" key="8">
    <source>
        <dbReference type="HAMAP-Rule" id="MF_00182"/>
    </source>
</evidence>
<dbReference type="Pfam" id="PF00551">
    <property type="entry name" value="Formyl_trans_N"/>
    <property type="match status" value="1"/>
</dbReference>
<dbReference type="SUPFAM" id="SSF50486">
    <property type="entry name" value="FMT C-terminal domain-like"/>
    <property type="match status" value="1"/>
</dbReference>
<keyword evidence="5 8" id="KW-0808">Transferase</keyword>
<dbReference type="InterPro" id="IPR011034">
    <property type="entry name" value="Formyl_transferase-like_C_sf"/>
</dbReference>
<comment type="caution">
    <text evidence="11">The sequence shown here is derived from an EMBL/GenBank/DDBJ whole genome shotgun (WGS) entry which is preliminary data.</text>
</comment>
<dbReference type="GO" id="GO:0005829">
    <property type="term" value="C:cytosol"/>
    <property type="evidence" value="ECO:0007669"/>
    <property type="project" value="TreeGrafter"/>
</dbReference>
<dbReference type="Gene3D" id="3.40.50.170">
    <property type="entry name" value="Formyl transferase, N-terminal domain"/>
    <property type="match status" value="1"/>
</dbReference>
<protein>
    <recommendedName>
        <fullName evidence="4 8">Methionyl-tRNA formyltransferase</fullName>
        <ecNumber evidence="3 8">2.1.2.9</ecNumber>
    </recommendedName>
</protein>
<dbReference type="NCBIfam" id="TIGR00460">
    <property type="entry name" value="fmt"/>
    <property type="match status" value="1"/>
</dbReference>
<dbReference type="InterPro" id="IPR005793">
    <property type="entry name" value="Formyl_trans_C"/>
</dbReference>
<dbReference type="Proteomes" id="UP000005561">
    <property type="component" value="Unassembled WGS sequence"/>
</dbReference>
<dbReference type="Pfam" id="PF02911">
    <property type="entry name" value="Formyl_trans_C"/>
    <property type="match status" value="1"/>
</dbReference>
<dbReference type="InterPro" id="IPR037022">
    <property type="entry name" value="Formyl_trans_C_sf"/>
</dbReference>
<dbReference type="EC" id="2.1.2.9" evidence="3 8"/>
<gene>
    <name evidence="8 11" type="primary">fmt</name>
    <name evidence="11" type="ORF">BRYFOR_07894</name>
</gene>
<proteinExistence type="inferred from homology"/>
<dbReference type="CDD" id="cd08646">
    <property type="entry name" value="FMT_core_Met-tRNA-FMT_N"/>
    <property type="match status" value="1"/>
</dbReference>
<reference evidence="11" key="1">
    <citation type="submission" date="2009-07" db="EMBL/GenBank/DDBJ databases">
        <authorList>
            <person name="Weinstock G."/>
            <person name="Sodergren E."/>
            <person name="Clifton S."/>
            <person name="Fulton L."/>
            <person name="Fulton B."/>
            <person name="Courtney L."/>
            <person name="Fronick C."/>
            <person name="Harrison M."/>
            <person name="Strong C."/>
            <person name="Farmer C."/>
            <person name="Delahaunty K."/>
            <person name="Markovic C."/>
            <person name="Hall O."/>
            <person name="Minx P."/>
            <person name="Tomlinson C."/>
            <person name="Mitreva M."/>
            <person name="Nelson J."/>
            <person name="Hou S."/>
            <person name="Wollam A."/>
            <person name="Pepin K.H."/>
            <person name="Johnson M."/>
            <person name="Bhonagiri V."/>
            <person name="Nash W.E."/>
            <person name="Warren W."/>
            <person name="Chinwalla A."/>
            <person name="Mardis E.R."/>
            <person name="Wilson R.K."/>
        </authorList>
    </citation>
    <scope>NUCLEOTIDE SEQUENCE [LARGE SCALE GENOMIC DNA]</scope>
    <source>
        <strain evidence="11">DSM 14469</strain>
    </source>
</reference>
<dbReference type="InterPro" id="IPR005794">
    <property type="entry name" value="Fmt"/>
</dbReference>
<dbReference type="EMBL" id="ACCL02000013">
    <property type="protein sequence ID" value="EET60043.1"/>
    <property type="molecule type" value="Genomic_DNA"/>
</dbReference>
<sequence>MRVVFMGTPDFAVGTLRALISSRHEVAAVFTQPDKPKGRGKSVQITPVKEEALAAGIPVFQPVRVREESVLEQIRELAPEVIVVVAFGQIIPQAVLDIPRYGCVNVHASLLPKYRGAAPIQWAVINGEEFSGVTTMQMDAGLDTGDMLLTEKVALAPDETGGSLFNKLSVTGAQLLLKTMDALENGSVTPQPQPAESPTAYAAMLKKTDGEIDWSRSAAEIERLVRGLNPWPSAYTHLNGKTLKIWRAELYEKDGDGASGEADEKRTAAEKAEKEMCTAPGTVVKVTKSELCVQTGDGVLSLTEVQLEGKKRMDTAAFLRGFSVAEGARLGN</sequence>
<keyword evidence="12" id="KW-1185">Reference proteome</keyword>
<keyword evidence="6 8" id="KW-0648">Protein biosynthesis</keyword>
<feature type="binding site" evidence="8">
    <location>
        <begin position="109"/>
        <end position="112"/>
    </location>
    <ligand>
        <name>(6S)-5,6,7,8-tetrahydrofolate</name>
        <dbReference type="ChEBI" id="CHEBI:57453"/>
    </ligand>
</feature>
<comment type="similarity">
    <text evidence="2 8">Belongs to the Fmt family.</text>
</comment>
<dbReference type="PROSITE" id="PS00373">
    <property type="entry name" value="GART"/>
    <property type="match status" value="1"/>
</dbReference>
<evidence type="ECO:0000256" key="3">
    <source>
        <dbReference type="ARBA" id="ARBA00012261"/>
    </source>
</evidence>
<name>C6LGY4_9FIRM</name>
<evidence type="ECO:0000256" key="4">
    <source>
        <dbReference type="ARBA" id="ARBA00016014"/>
    </source>
</evidence>
<dbReference type="RefSeq" id="WP_006862680.1">
    <property type="nucleotide sequence ID" value="NZ_ACCL02000013.1"/>
</dbReference>
<evidence type="ECO:0000313" key="12">
    <source>
        <dbReference type="Proteomes" id="UP000005561"/>
    </source>
</evidence>
<dbReference type="InterPro" id="IPR044135">
    <property type="entry name" value="Met-tRNA-FMT_C"/>
</dbReference>
<dbReference type="AlphaFoldDB" id="C6LGY4"/>
<dbReference type="PANTHER" id="PTHR11138">
    <property type="entry name" value="METHIONYL-TRNA FORMYLTRANSFERASE"/>
    <property type="match status" value="1"/>
</dbReference>
<dbReference type="SUPFAM" id="SSF53328">
    <property type="entry name" value="Formyltransferase"/>
    <property type="match status" value="1"/>
</dbReference>
<dbReference type="Gene3D" id="3.10.25.10">
    <property type="entry name" value="Formyl transferase, C-terminal domain"/>
    <property type="match status" value="1"/>
</dbReference>
<dbReference type="STRING" id="168384.SAMN05660368_02673"/>
<dbReference type="InterPro" id="IPR041711">
    <property type="entry name" value="Met-tRNA-FMT_N"/>
</dbReference>
<feature type="domain" description="Formyl transferase N-terminal" evidence="9">
    <location>
        <begin position="1"/>
        <end position="178"/>
    </location>
</feature>
<dbReference type="PANTHER" id="PTHR11138:SF5">
    <property type="entry name" value="METHIONYL-TRNA FORMYLTRANSFERASE, MITOCHONDRIAL"/>
    <property type="match status" value="1"/>
</dbReference>
<evidence type="ECO:0000256" key="5">
    <source>
        <dbReference type="ARBA" id="ARBA00022679"/>
    </source>
</evidence>
<comment type="catalytic activity">
    <reaction evidence="7 8">
        <text>L-methionyl-tRNA(fMet) + (6R)-10-formyltetrahydrofolate = N-formyl-L-methionyl-tRNA(fMet) + (6S)-5,6,7,8-tetrahydrofolate + H(+)</text>
        <dbReference type="Rhea" id="RHEA:24380"/>
        <dbReference type="Rhea" id="RHEA-COMP:9952"/>
        <dbReference type="Rhea" id="RHEA-COMP:9953"/>
        <dbReference type="ChEBI" id="CHEBI:15378"/>
        <dbReference type="ChEBI" id="CHEBI:57453"/>
        <dbReference type="ChEBI" id="CHEBI:78530"/>
        <dbReference type="ChEBI" id="CHEBI:78844"/>
        <dbReference type="ChEBI" id="CHEBI:195366"/>
        <dbReference type="EC" id="2.1.2.9"/>
    </reaction>
</comment>
<dbReference type="CDD" id="cd08704">
    <property type="entry name" value="Met_tRNA_FMT_C"/>
    <property type="match status" value="1"/>
</dbReference>
<dbReference type="GO" id="GO:0004479">
    <property type="term" value="F:methionyl-tRNA formyltransferase activity"/>
    <property type="evidence" value="ECO:0007669"/>
    <property type="project" value="UniProtKB-UniRule"/>
</dbReference>
<evidence type="ECO:0000256" key="6">
    <source>
        <dbReference type="ARBA" id="ARBA00022917"/>
    </source>
</evidence>